<keyword evidence="3" id="KW-1185">Reference proteome</keyword>
<comment type="caution">
    <text evidence="2">The sequence shown here is derived from an EMBL/GenBank/DDBJ whole genome shotgun (WGS) entry which is preliminary data.</text>
</comment>
<dbReference type="OrthoDB" id="1076608at2759"/>
<proteinExistence type="predicted"/>
<evidence type="ECO:0000313" key="3">
    <source>
        <dbReference type="Proteomes" id="UP000738359"/>
    </source>
</evidence>
<accession>A0A9P6M3G7</accession>
<name>A0A9P6M3G7_MORAP</name>
<evidence type="ECO:0000313" key="2">
    <source>
        <dbReference type="EMBL" id="KAF9964230.1"/>
    </source>
</evidence>
<feature type="region of interest" description="Disordered" evidence="1">
    <location>
        <begin position="30"/>
        <end position="79"/>
    </location>
</feature>
<gene>
    <name evidence="2" type="ORF">BGZ70_006765</name>
</gene>
<feature type="region of interest" description="Disordered" evidence="1">
    <location>
        <begin position="207"/>
        <end position="274"/>
    </location>
</feature>
<evidence type="ECO:0000256" key="1">
    <source>
        <dbReference type="SAM" id="MobiDB-lite"/>
    </source>
</evidence>
<dbReference type="EMBL" id="JAAAHY010000390">
    <property type="protein sequence ID" value="KAF9964230.1"/>
    <property type="molecule type" value="Genomic_DNA"/>
</dbReference>
<dbReference type="AlphaFoldDB" id="A0A9P6M3G7"/>
<protein>
    <submittedName>
        <fullName evidence="2">Uncharacterized protein</fullName>
    </submittedName>
</protein>
<reference evidence="2" key="1">
    <citation type="journal article" date="2020" name="Fungal Divers.">
        <title>Resolving the Mortierellaceae phylogeny through synthesis of multi-gene phylogenetics and phylogenomics.</title>
        <authorList>
            <person name="Vandepol N."/>
            <person name="Liber J."/>
            <person name="Desiro A."/>
            <person name="Na H."/>
            <person name="Kennedy M."/>
            <person name="Barry K."/>
            <person name="Grigoriev I.V."/>
            <person name="Miller A.N."/>
            <person name="O'Donnell K."/>
            <person name="Stajich J.E."/>
            <person name="Bonito G."/>
        </authorList>
    </citation>
    <scope>NUCLEOTIDE SEQUENCE</scope>
    <source>
        <strain evidence="2">CK1249</strain>
    </source>
</reference>
<organism evidence="2 3">
    <name type="scientific">Mortierella alpina</name>
    <name type="common">Oleaginous fungus</name>
    <name type="synonym">Mortierella renispora</name>
    <dbReference type="NCBI Taxonomy" id="64518"/>
    <lineage>
        <taxon>Eukaryota</taxon>
        <taxon>Fungi</taxon>
        <taxon>Fungi incertae sedis</taxon>
        <taxon>Mucoromycota</taxon>
        <taxon>Mortierellomycotina</taxon>
        <taxon>Mortierellomycetes</taxon>
        <taxon>Mortierellales</taxon>
        <taxon>Mortierellaceae</taxon>
        <taxon>Mortierella</taxon>
    </lineage>
</organism>
<sequence>MSAGGSRPKSMPLFVLDRYEKEIVGMGFAPEKKLPSSEELEAFEDGHAGESRASGNGLASISFPPGVHMPRENLHSRNSSLARAYTTATGGHADRSSSSSFGPGYGVSDLVEGFFNDSPGRRAMVTKSILSKAEEEEEIKEAKYREIVKALRRASSVASRKMPELMASNERCGFGGAGSQRQQQQRRVRVAGPAALSFNGLETVQESEVTGQFTRRALPSPGGRSTLTSAAMKAKNRASLPALLNPRPINGNSNNNSSHLAWPRNKDDVRSNVSASSETSARAMFGRGAPSLPVLLIHRETAVVAKENSRIQGLYLNPVLQEAKTRVVVWLPSQTELSFLGASGKDGALFGRCRHHSSNANGPAASSAATQFGSESSLVLPLAGTESVSSPSHDRSTFGQSTSTLAPLDIAASQQSTRQNKHPCTCHLYQEVMKAVADAVALADQEIRDLRIVGLTVWLDSRHVVWGEEGEEDGRLGDRVMMSTGPAALSGEFDGFETTAAVAAGAASFIGQDNTMPKQVGDGLLSWLEMDEDGNDQSCPGQGALGIIGGSMGMIMKRPIGCYGKLVGNGEGDDFSKGLIE</sequence>
<dbReference type="Proteomes" id="UP000738359">
    <property type="component" value="Unassembled WGS sequence"/>
</dbReference>